<dbReference type="EMBL" id="PPCN01000018">
    <property type="protein sequence ID" value="POF28032.1"/>
    <property type="molecule type" value="Genomic_DNA"/>
</dbReference>
<feature type="domain" description="Autotransporter" evidence="1">
    <location>
        <begin position="646"/>
        <end position="923"/>
    </location>
</feature>
<dbReference type="InterPro" id="IPR005546">
    <property type="entry name" value="Autotransporte_beta"/>
</dbReference>
<proteinExistence type="predicted"/>
<dbReference type="Pfam" id="PF03797">
    <property type="entry name" value="Autotransporter"/>
    <property type="match status" value="1"/>
</dbReference>
<accession>A0A2S3UJX6</accession>
<dbReference type="Proteomes" id="UP000236959">
    <property type="component" value="Unassembled WGS sequence"/>
</dbReference>
<dbReference type="RefSeq" id="WP_170107320.1">
    <property type="nucleotide sequence ID" value="NZ_PPCN01000018.1"/>
</dbReference>
<evidence type="ECO:0000313" key="3">
    <source>
        <dbReference type="Proteomes" id="UP000236959"/>
    </source>
</evidence>
<dbReference type="AlphaFoldDB" id="A0A2S3UJX6"/>
<dbReference type="SMART" id="SM00869">
    <property type="entry name" value="Autotransporter"/>
    <property type="match status" value="1"/>
</dbReference>
<reference evidence="2 3" key="1">
    <citation type="submission" date="2018-01" db="EMBL/GenBank/DDBJ databases">
        <title>Genomic Encyclopedia of Archaeal and Bacterial Type Strains, Phase II (KMG-II): from individual species to whole genera.</title>
        <authorList>
            <person name="Goeker M."/>
        </authorList>
    </citation>
    <scope>NUCLEOTIDE SEQUENCE [LARGE SCALE GENOMIC DNA]</scope>
    <source>
        <strain evidence="2 3">DSM 17023</strain>
    </source>
</reference>
<protein>
    <submittedName>
        <fullName evidence="2">Outer membrane autotransporter protein</fullName>
    </submittedName>
</protein>
<dbReference type="GO" id="GO:0019867">
    <property type="term" value="C:outer membrane"/>
    <property type="evidence" value="ECO:0007669"/>
    <property type="project" value="InterPro"/>
</dbReference>
<dbReference type="NCBIfam" id="TIGR01414">
    <property type="entry name" value="autotrans_barl"/>
    <property type="match status" value="1"/>
</dbReference>
<sequence length="923" mass="90136">MASVAAVSLFPAGGQAASPVIGANGTNGSSIGLNDTLVVTTLTTGLDFDTTDLTAVAIISSGDQISVSVNGSPAVFISIFTGDTLQELAAEIDAIDGVRATVTQTGSNDTMSITPEDVNTTVVVANAGGLPLSAAGLNLPGAPVTFTPVSTPGGDGTNGGAAQASAAATQVFGATSFTGGAGGAGGTTAYNLAATDGGDGGDGGDGFLINSAMTRVELSGSSTVIAGGSGGAGGAGSGGGNVGSHGTGGIGIHLVGAGLGAVEIVNRGTVSGGLSGDGTTRNHAIYLENSGNTLKMYSGSALTGDVYLGTADGTLELDGSGTEDADFSGVATLSLTEGSSWTLSGDIDPNTGGLSIAAASSSTLVLTGNLSGDGLAKSGEGTLSISSTGAFSNGITVSGGALTVNGSAGAVTLNGGTLNGSGTVGALTANSGSTVAPGNSIGTLNVTGNTSFAAGSTYAVEVDKDGNADKIAATGTVTIDSGATVQVSAENGTDDGSTYAPTTTYTILTGGAGVTGTFGSVSEDFAFLDAALGYGANKVTLELTRNASSFASAAKTANQRGAAGGVSSLGAGNAVYDAVVVLSEADARSAFDSLSGEVHSSTNTLLIQQSSVARDAVGERIRGAFDSVASGDMPMIAFNGPGEAPAASGRAVAWGQAYGNWGRIGGDGNASTMDHSGGGMVLGADMEILAGWRTGVMAGYGNTSFDVDARASSGDAGSYMLGAYAGRQFGPLGLRMGANYTLHDVSTSRNATAGTLTNTLSANYNAATAQLFGEAGYSFGTGAARFEPFAGVALIHQRSDAFTETGGASALSVDATSQTLGVTTLGLRTEWQVAAGDHVTASLSGSVGWSHVLGDPAATSTMRFATGDGFKISGTPLDRDTALVETGLIFGLGERARFDVSYHGELGEKSQNHGFNAKFSARF</sequence>
<evidence type="ECO:0000259" key="1">
    <source>
        <dbReference type="PROSITE" id="PS51208"/>
    </source>
</evidence>
<name>A0A2S3UJX6_9HYPH</name>
<dbReference type="PROSITE" id="PS51208">
    <property type="entry name" value="AUTOTRANSPORTER"/>
    <property type="match status" value="1"/>
</dbReference>
<dbReference type="SUPFAM" id="SSF103515">
    <property type="entry name" value="Autotransporter"/>
    <property type="match status" value="1"/>
</dbReference>
<gene>
    <name evidence="2" type="ORF">CLV41_11836</name>
</gene>
<evidence type="ECO:0000313" key="2">
    <source>
        <dbReference type="EMBL" id="POF28032.1"/>
    </source>
</evidence>
<keyword evidence="3" id="KW-1185">Reference proteome</keyword>
<comment type="caution">
    <text evidence="2">The sequence shown here is derived from an EMBL/GenBank/DDBJ whole genome shotgun (WGS) entry which is preliminary data.</text>
</comment>
<organism evidence="2 3">
    <name type="scientific">Roseibium marinum</name>
    <dbReference type="NCBI Taxonomy" id="281252"/>
    <lineage>
        <taxon>Bacteria</taxon>
        <taxon>Pseudomonadati</taxon>
        <taxon>Pseudomonadota</taxon>
        <taxon>Alphaproteobacteria</taxon>
        <taxon>Hyphomicrobiales</taxon>
        <taxon>Stappiaceae</taxon>
        <taxon>Roseibium</taxon>
    </lineage>
</organism>
<dbReference type="InterPro" id="IPR036709">
    <property type="entry name" value="Autotransporte_beta_dom_sf"/>
</dbReference>
<dbReference type="Gene3D" id="2.40.128.130">
    <property type="entry name" value="Autotransporter beta-domain"/>
    <property type="match status" value="1"/>
</dbReference>
<dbReference type="InterPro" id="IPR006315">
    <property type="entry name" value="OM_autotransptr_brl_dom"/>
</dbReference>